<evidence type="ECO:0008006" key="3">
    <source>
        <dbReference type="Google" id="ProtNLM"/>
    </source>
</evidence>
<dbReference type="AlphaFoldDB" id="A0A1Q9DUK2"/>
<protein>
    <recommendedName>
        <fullName evidence="3">PDZ domain-containing protein</fullName>
    </recommendedName>
</protein>
<reference evidence="1 2" key="1">
    <citation type="submission" date="2016-02" db="EMBL/GenBank/DDBJ databases">
        <title>Genome analysis of coral dinoflagellate symbionts highlights evolutionary adaptations to a symbiotic lifestyle.</title>
        <authorList>
            <person name="Aranda M."/>
            <person name="Li Y."/>
            <person name="Liew Y.J."/>
            <person name="Baumgarten S."/>
            <person name="Simakov O."/>
            <person name="Wilson M."/>
            <person name="Piel J."/>
            <person name="Ashoor H."/>
            <person name="Bougouffa S."/>
            <person name="Bajic V.B."/>
            <person name="Ryu T."/>
            <person name="Ravasi T."/>
            <person name="Bayer T."/>
            <person name="Micklem G."/>
            <person name="Kim H."/>
            <person name="Bhak J."/>
            <person name="Lajeunesse T.C."/>
            <person name="Voolstra C.R."/>
        </authorList>
    </citation>
    <scope>NUCLEOTIDE SEQUENCE [LARGE SCALE GENOMIC DNA]</scope>
    <source>
        <strain evidence="1 2">CCMP2467</strain>
    </source>
</reference>
<evidence type="ECO:0000313" key="1">
    <source>
        <dbReference type="EMBL" id="OLP98863.1"/>
    </source>
</evidence>
<keyword evidence="2" id="KW-1185">Reference proteome</keyword>
<dbReference type="EMBL" id="LSRX01000383">
    <property type="protein sequence ID" value="OLP98863.1"/>
    <property type="molecule type" value="Genomic_DNA"/>
</dbReference>
<sequence length="244" mass="27337">MTIKPREEEKPKPLLEQEKAAKAQLQAFVEFEVSKGPWVDLHLEQLGLELDDISELGPMIVNFAPGIVQDFNASNPDKKIEKYDRILAVNGEGGGSAKVCELHGWKWIELELSISRPQTYEAFTPMTFALATGPVELYDCMTVRILIEAVSKEGWNWSCGELQGLGSLFSFGFLSVPAFEDGLFAEWNAQNPKNMILGGDHLITVNGEVLKGGDMVERLKKECHIWLPGERNETKLTLTFLRWG</sequence>
<accession>A0A1Q9DUK2</accession>
<evidence type="ECO:0000313" key="2">
    <source>
        <dbReference type="Proteomes" id="UP000186817"/>
    </source>
</evidence>
<gene>
    <name evidence="1" type="ORF">AK812_SmicGene18654</name>
</gene>
<name>A0A1Q9DUK2_SYMMI</name>
<proteinExistence type="predicted"/>
<dbReference type="OrthoDB" id="10551184at2759"/>
<organism evidence="1 2">
    <name type="scientific">Symbiodinium microadriaticum</name>
    <name type="common">Dinoflagellate</name>
    <name type="synonym">Zooxanthella microadriatica</name>
    <dbReference type="NCBI Taxonomy" id="2951"/>
    <lineage>
        <taxon>Eukaryota</taxon>
        <taxon>Sar</taxon>
        <taxon>Alveolata</taxon>
        <taxon>Dinophyceae</taxon>
        <taxon>Suessiales</taxon>
        <taxon>Symbiodiniaceae</taxon>
        <taxon>Symbiodinium</taxon>
    </lineage>
</organism>
<dbReference type="Proteomes" id="UP000186817">
    <property type="component" value="Unassembled WGS sequence"/>
</dbReference>
<comment type="caution">
    <text evidence="1">The sequence shown here is derived from an EMBL/GenBank/DDBJ whole genome shotgun (WGS) entry which is preliminary data.</text>
</comment>